<evidence type="ECO:0000313" key="2">
    <source>
        <dbReference type="EMBL" id="CAC5409244.1"/>
    </source>
</evidence>
<keyword evidence="3" id="KW-1185">Reference proteome</keyword>
<dbReference type="Gene3D" id="3.30.70.270">
    <property type="match status" value="1"/>
</dbReference>
<protein>
    <recommendedName>
        <fullName evidence="1">Reverse transcriptase domain-containing protein</fullName>
    </recommendedName>
</protein>
<evidence type="ECO:0000313" key="3">
    <source>
        <dbReference type="Proteomes" id="UP000507470"/>
    </source>
</evidence>
<dbReference type="PANTHER" id="PTHR33050:SF7">
    <property type="entry name" value="RIBONUCLEASE H"/>
    <property type="match status" value="1"/>
</dbReference>
<dbReference type="PANTHER" id="PTHR33050">
    <property type="entry name" value="REVERSE TRANSCRIPTASE DOMAIN-CONTAINING PROTEIN"/>
    <property type="match status" value="1"/>
</dbReference>
<feature type="domain" description="Reverse transcriptase" evidence="1">
    <location>
        <begin position="1"/>
        <end position="165"/>
    </location>
</feature>
<dbReference type="Proteomes" id="UP000507470">
    <property type="component" value="Unassembled WGS sequence"/>
</dbReference>
<dbReference type="InterPro" id="IPR043502">
    <property type="entry name" value="DNA/RNA_pol_sf"/>
</dbReference>
<dbReference type="InterPro" id="IPR000477">
    <property type="entry name" value="RT_dom"/>
</dbReference>
<dbReference type="InterPro" id="IPR043128">
    <property type="entry name" value="Rev_trsase/Diguanyl_cyclase"/>
</dbReference>
<dbReference type="Pfam" id="PF00078">
    <property type="entry name" value="RVT_1"/>
    <property type="match status" value="1"/>
</dbReference>
<gene>
    <name evidence="2" type="ORF">MCOR_42555</name>
</gene>
<dbReference type="SUPFAM" id="SSF56672">
    <property type="entry name" value="DNA/RNA polymerases"/>
    <property type="match status" value="1"/>
</dbReference>
<organism evidence="2 3">
    <name type="scientific">Mytilus coruscus</name>
    <name type="common">Sea mussel</name>
    <dbReference type="NCBI Taxonomy" id="42192"/>
    <lineage>
        <taxon>Eukaryota</taxon>
        <taxon>Metazoa</taxon>
        <taxon>Spiralia</taxon>
        <taxon>Lophotrochozoa</taxon>
        <taxon>Mollusca</taxon>
        <taxon>Bivalvia</taxon>
        <taxon>Autobranchia</taxon>
        <taxon>Pteriomorphia</taxon>
        <taxon>Mytilida</taxon>
        <taxon>Mytiloidea</taxon>
        <taxon>Mytilidae</taxon>
        <taxon>Mytilinae</taxon>
        <taxon>Mytilus</taxon>
    </lineage>
</organism>
<proteinExistence type="predicted"/>
<dbReference type="EMBL" id="CACVKT020007641">
    <property type="protein sequence ID" value="CAC5409244.1"/>
    <property type="molecule type" value="Genomic_DNA"/>
</dbReference>
<evidence type="ECO:0000259" key="1">
    <source>
        <dbReference type="PROSITE" id="PS50878"/>
    </source>
</evidence>
<reference evidence="2 3" key="1">
    <citation type="submission" date="2020-06" db="EMBL/GenBank/DDBJ databases">
        <authorList>
            <person name="Li R."/>
            <person name="Bekaert M."/>
        </authorList>
    </citation>
    <scope>NUCLEOTIDE SEQUENCE [LARGE SCALE GENOMIC DNA]</scope>
    <source>
        <strain evidence="3">wild</strain>
    </source>
</reference>
<dbReference type="PROSITE" id="PS50878">
    <property type="entry name" value="RT_POL"/>
    <property type="match status" value="1"/>
</dbReference>
<name>A0A6J8DQ18_MYTCO</name>
<dbReference type="OrthoDB" id="6019648at2759"/>
<dbReference type="InterPro" id="IPR052055">
    <property type="entry name" value="Hepadnavirus_pol/RT"/>
</dbReference>
<dbReference type="AlphaFoldDB" id="A0A6J8DQ18"/>
<dbReference type="Gene3D" id="3.10.10.10">
    <property type="entry name" value="HIV Type 1 Reverse Transcriptase, subunit A, domain 1"/>
    <property type="match status" value="1"/>
</dbReference>
<sequence>MSEVWANQKSKLLTVVAIFGDMDKQKSVDDAAKLLTKNCFMSNVDLKSAYRSVGISRSSQQVTSLPWNFPDGQTHIFIDKKLPFDSKLAPGIFHRLSQAIRRMMSRRGFTIITYLDDFFICESTKQGCAQGLMVLIYLLCKLGFAISWSKVLDPCQKLVILGVEKDFTTFELRLPSTKLEQLRQDLADFQQRKHVSKKQLQSLAGKLN</sequence>
<accession>A0A6J8DQ18</accession>